<dbReference type="Gene3D" id="1.10.10.410">
    <property type="match status" value="1"/>
</dbReference>
<dbReference type="InterPro" id="IPR042184">
    <property type="entry name" value="YqeY/Aim41_N"/>
</dbReference>
<name>A0A6M1T1S3_9BACT</name>
<accession>A0A6M1T1S3</accession>
<protein>
    <submittedName>
        <fullName evidence="1">GatB/YqeY domain-containing protein</fullName>
    </submittedName>
</protein>
<evidence type="ECO:0000313" key="2">
    <source>
        <dbReference type="Proteomes" id="UP000479132"/>
    </source>
</evidence>
<dbReference type="Gene3D" id="1.10.1510.10">
    <property type="entry name" value="Uncharacterised protein YqeY/AIM41 PF09424, N-terminal domain"/>
    <property type="match status" value="1"/>
</dbReference>
<dbReference type="InterPro" id="IPR023168">
    <property type="entry name" value="GatB_Yqey_C_2"/>
</dbReference>
<dbReference type="Proteomes" id="UP000479132">
    <property type="component" value="Unassembled WGS sequence"/>
</dbReference>
<dbReference type="EMBL" id="JAALLS010000002">
    <property type="protein sequence ID" value="NGP87145.1"/>
    <property type="molecule type" value="Genomic_DNA"/>
</dbReference>
<dbReference type="InterPro" id="IPR019004">
    <property type="entry name" value="YqeY/Aim41"/>
</dbReference>
<dbReference type="Pfam" id="PF09424">
    <property type="entry name" value="YqeY"/>
    <property type="match status" value="1"/>
</dbReference>
<reference evidence="1 2" key="1">
    <citation type="submission" date="2020-02" db="EMBL/GenBank/DDBJ databases">
        <title>Aliifodinibius halophilus 2W32, complete genome.</title>
        <authorList>
            <person name="Li Y."/>
            <person name="Wu S."/>
        </authorList>
    </citation>
    <scope>NUCLEOTIDE SEQUENCE [LARGE SCALE GENOMIC DNA]</scope>
    <source>
        <strain evidence="1 2">2W32</strain>
    </source>
</reference>
<dbReference type="RefSeq" id="WP_165265638.1">
    <property type="nucleotide sequence ID" value="NZ_JAALLS010000002.1"/>
</dbReference>
<gene>
    <name evidence="1" type="ORF">G3569_02160</name>
</gene>
<proteinExistence type="predicted"/>
<comment type="caution">
    <text evidence="1">The sequence shown here is derived from an EMBL/GenBank/DDBJ whole genome shotgun (WGS) entry which is preliminary data.</text>
</comment>
<dbReference type="PANTHER" id="PTHR28055">
    <property type="entry name" value="ALTERED INHERITANCE OF MITOCHONDRIA PROTEIN 41, MITOCHONDRIAL"/>
    <property type="match status" value="1"/>
</dbReference>
<dbReference type="GO" id="GO:0016884">
    <property type="term" value="F:carbon-nitrogen ligase activity, with glutamine as amido-N-donor"/>
    <property type="evidence" value="ECO:0007669"/>
    <property type="project" value="InterPro"/>
</dbReference>
<dbReference type="InterPro" id="IPR003789">
    <property type="entry name" value="Asn/Gln_tRNA_amidoTrase-B-like"/>
</dbReference>
<dbReference type="PANTHER" id="PTHR28055:SF1">
    <property type="entry name" value="ALTERED INHERITANCE OF MITOCHONDRIA PROTEIN 41, MITOCHONDRIAL"/>
    <property type="match status" value="1"/>
</dbReference>
<organism evidence="1 2">
    <name type="scientific">Fodinibius halophilus</name>
    <dbReference type="NCBI Taxonomy" id="1736908"/>
    <lineage>
        <taxon>Bacteria</taxon>
        <taxon>Pseudomonadati</taxon>
        <taxon>Balneolota</taxon>
        <taxon>Balneolia</taxon>
        <taxon>Balneolales</taxon>
        <taxon>Balneolaceae</taxon>
        <taxon>Fodinibius</taxon>
    </lineage>
</organism>
<dbReference type="SUPFAM" id="SSF89095">
    <property type="entry name" value="GatB/YqeY motif"/>
    <property type="match status" value="1"/>
</dbReference>
<evidence type="ECO:0000313" key="1">
    <source>
        <dbReference type="EMBL" id="NGP87145.1"/>
    </source>
</evidence>
<dbReference type="AlphaFoldDB" id="A0A6M1T1S3"/>
<keyword evidence="2" id="KW-1185">Reference proteome</keyword>
<sequence length="151" mass="17062">MAIKEQIMADLKEAMKNKDKDRLRVLRSLKSKLLEREISEREGGEGSISDEQATEVLMKAAKQRKESIDQFEKGDRADLAQNEKEELEIIESYLPEMLSEEEVRDVAQAKIDELGANDMSDMGRVMGVMMQELKGKAEGSLVSKVVKEELS</sequence>